<keyword evidence="4" id="KW-1185">Reference proteome</keyword>
<comment type="caution">
    <text evidence="3">The sequence shown here is derived from an EMBL/GenBank/DDBJ whole genome shotgun (WGS) entry which is preliminary data.</text>
</comment>
<proteinExistence type="predicted"/>
<protein>
    <submittedName>
        <fullName evidence="3">Uncharacterized protein</fullName>
    </submittedName>
</protein>
<organism evidence="3 4">
    <name type="scientific">Leishmania tarentolae</name>
    <name type="common">Sauroleishmania tarentolae</name>
    <dbReference type="NCBI Taxonomy" id="5689"/>
    <lineage>
        <taxon>Eukaryota</taxon>
        <taxon>Discoba</taxon>
        <taxon>Euglenozoa</taxon>
        <taxon>Kinetoplastea</taxon>
        <taxon>Metakinetoplastina</taxon>
        <taxon>Trypanosomatida</taxon>
        <taxon>Trypanosomatidae</taxon>
        <taxon>Leishmaniinae</taxon>
        <taxon>Leishmania</taxon>
        <taxon>lizard Leishmania</taxon>
    </lineage>
</organism>
<dbReference type="PANTHER" id="PTHR22895">
    <property type="entry name" value="ARMADILLO REPEAT-CONTAINING PROTEIN 6"/>
    <property type="match status" value="1"/>
</dbReference>
<evidence type="ECO:0000313" key="4">
    <source>
        <dbReference type="Proteomes" id="UP000419144"/>
    </source>
</evidence>
<sequence length="1188" mass="128282">MRLISAALSPLLSSFLLGTSVVDCRDLCTHSSQTCSDGSLSCLFSFPVSHLNYFRQKKRAAHRRQRRAALPSLICFPDLPHVTSTRRNQPRWAGHLGMPYGDPPKSRYSDSLEGLSAVDKVAQFSQAVGRVSGGRGSAILIALIDSTAQLIDTSSIGRSGNTGNSGTKRSPGLAHRHHRDGNCSTQRAQQLNNSVWGAGRPDASHCSTQPQSPPALGVLLTTSHVLRSPQDMANASVCFLDQPSVGMAALLGREPRPVHVGFCSSFGFVSSVAAPKKKREYTCQTATAAAACRLQLDDEPDYLFYAAAADDSEEDEDEAEEIGFTVTYCEVFPTHDDATHSMEPSRPLKPSRSGVRHVSRAENATPSPSGRVSRYGGVGLSKKTNGVPASPSESALPQERGAKEATSNATYASRGPQWSQLASEAANKRVCSTQDSLCQVQPLPLPLLLSAIPVVKVGDIHLMITHVNDGRRSYRVKHVTAVFADYCLYEPTRFGEVTCSGGPVFNMEGDFIGVQHERNGESLCLLIKSIVRHLFDAGLLGMCRVPISGKMAKQREAHAWAGDAAFSAMSTRVPVFSATNRISPLKGDFPVSLHRTGVAAAGEDAGREGYSASSNRLPALSPCSKNSVPPPRTEGCFTADATGTTMAPPLATMPRSGSLCTLHNQPGNSAADSSLKSIRASKDGAGVEDAVTAAALPLTSPSKPLTQCTPSFEEVFAEFFDGADSLPYMLYAFPHCVPLVRLIIESVAQLKREDDLDRIVAVGGVGAILEVIDGYPHEEQIVGSSLAALCRICLYKQNLSIFLHLDGVVTVMEIMKEYVRQQAVLQWGICTLLSATDISCPSAAASAEVMVRSDAPELLVNVLRVHGEALRKRTTRKSQYHHLIRWDCDLIANLLMTNPRVTTLFLREDFLTLLLQFTRDCVRDAFLMEGFSHVFCVFVQCFNEADEPLHSRALQATLESGFRRYPPMSSSDSSRESLLPELSVHRGVSSSNDAAHSDGADHACSGGKELSSSLAPSTLSFYSPNTIATSPHKVSFFFLCDTMSRDTDGCLARAVLDVCEAALDPKNSITTHRGRSEVVLMRCLETLRLLLTWGLVQFPRGEAMLLAIEGLTFHGPTSTPTLPLTCFPAPSSPRSLPSFLEDTVHLLRICERVRREPASSSALVAKSEAVQRLILQGSPMPEIVCARA</sequence>
<dbReference type="SUPFAM" id="SSF48371">
    <property type="entry name" value="ARM repeat"/>
    <property type="match status" value="1"/>
</dbReference>
<dbReference type="InterPro" id="IPR016024">
    <property type="entry name" value="ARM-type_fold"/>
</dbReference>
<evidence type="ECO:0000256" key="1">
    <source>
        <dbReference type="SAM" id="MobiDB-lite"/>
    </source>
</evidence>
<dbReference type="OrthoDB" id="273435at2759"/>
<keyword evidence="2" id="KW-0732">Signal</keyword>
<dbReference type="AlphaFoldDB" id="A0A640KJM0"/>
<evidence type="ECO:0000256" key="2">
    <source>
        <dbReference type="SAM" id="SignalP"/>
    </source>
</evidence>
<feature type="compositionally biased region" description="Polar residues" evidence="1">
    <location>
        <begin position="154"/>
        <end position="168"/>
    </location>
</feature>
<feature type="signal peptide" evidence="2">
    <location>
        <begin position="1"/>
        <end position="24"/>
    </location>
</feature>
<feature type="region of interest" description="Disordered" evidence="1">
    <location>
        <begin position="154"/>
        <end position="185"/>
    </location>
</feature>
<dbReference type="Gene3D" id="1.25.10.10">
    <property type="entry name" value="Leucine-rich Repeat Variant"/>
    <property type="match status" value="1"/>
</dbReference>
<dbReference type="VEuPathDB" id="TriTrypDB:LtaPh_2606700"/>
<dbReference type="PANTHER" id="PTHR22895:SF6">
    <property type="match status" value="1"/>
</dbReference>
<dbReference type="InterPro" id="IPR011989">
    <property type="entry name" value="ARM-like"/>
</dbReference>
<reference evidence="3" key="1">
    <citation type="submission" date="2019-11" db="EMBL/GenBank/DDBJ databases">
        <title>Leishmania tarentolae CDS.</title>
        <authorList>
            <person name="Goto Y."/>
            <person name="Yamagishi J."/>
        </authorList>
    </citation>
    <scope>NUCLEOTIDE SEQUENCE [LARGE SCALE GENOMIC DNA]</scope>
    <source>
        <strain evidence="3">Parrot Tar II</strain>
    </source>
</reference>
<dbReference type="Proteomes" id="UP000419144">
    <property type="component" value="Unassembled WGS sequence"/>
</dbReference>
<feature type="compositionally biased region" description="Polar residues" evidence="1">
    <location>
        <begin position="405"/>
        <end position="416"/>
    </location>
</feature>
<dbReference type="EMBL" id="BLBS01000035">
    <property type="protein sequence ID" value="GET89431.1"/>
    <property type="molecule type" value="Genomic_DNA"/>
</dbReference>
<gene>
    <name evidence="3" type="ORF">LtaPh_2606700</name>
</gene>
<feature type="region of interest" description="Disordered" evidence="1">
    <location>
        <begin position="336"/>
        <end position="416"/>
    </location>
</feature>
<accession>A0A640KJM0</accession>
<feature type="chain" id="PRO_5025042707" evidence="2">
    <location>
        <begin position="25"/>
        <end position="1188"/>
    </location>
</feature>
<name>A0A640KJM0_LEITA</name>
<evidence type="ECO:0000313" key="3">
    <source>
        <dbReference type="EMBL" id="GET89431.1"/>
    </source>
</evidence>